<organism evidence="1 2">
    <name type="scientific">Aminobacter anthyllidis</name>
    <dbReference type="NCBI Taxonomy" id="1035067"/>
    <lineage>
        <taxon>Bacteria</taxon>
        <taxon>Pseudomonadati</taxon>
        <taxon>Pseudomonadota</taxon>
        <taxon>Alphaproteobacteria</taxon>
        <taxon>Hyphomicrobiales</taxon>
        <taxon>Phyllobacteriaceae</taxon>
        <taxon>Aminobacter</taxon>
    </lineage>
</organism>
<gene>
    <name evidence="1" type="ORF">J1C56_29085</name>
</gene>
<sequence>MRAVGIPCNLVLDLTLTDRPGQSQKDLAMIGHFQEPLDGSVEREDHEIVAARHEIGRDKDMGDQRLEGRLDAGDLLVRSILRGERGQAGGGQRGLRKSRLH</sequence>
<comment type="caution">
    <text evidence="1">The sequence shown here is derived from an EMBL/GenBank/DDBJ whole genome shotgun (WGS) entry which is preliminary data.</text>
</comment>
<reference evidence="1" key="1">
    <citation type="journal article" date="2021" name="Microorganisms">
        <title>Phylogenomic Reconstruction and Metabolic Potential of the Genus Aminobacter.</title>
        <authorList>
            <person name="Artuso I."/>
            <person name="Turrini P."/>
            <person name="Pirolo M."/>
            <person name="Lugli G.A."/>
            <person name="Ventura M."/>
            <person name="Visca P."/>
        </authorList>
    </citation>
    <scope>NUCLEOTIDE SEQUENCE</scope>
    <source>
        <strain evidence="1">LMG 26462</strain>
    </source>
</reference>
<proteinExistence type="predicted"/>
<dbReference type="AlphaFoldDB" id="A0A9X1AGV9"/>
<evidence type="ECO:0000313" key="2">
    <source>
        <dbReference type="Proteomes" id="UP001138921"/>
    </source>
</evidence>
<evidence type="ECO:0000313" key="1">
    <source>
        <dbReference type="EMBL" id="MBT1159612.1"/>
    </source>
</evidence>
<reference evidence="1" key="2">
    <citation type="submission" date="2021-03" db="EMBL/GenBank/DDBJ databases">
        <authorList>
            <person name="Artuso I."/>
            <person name="Turrini P."/>
            <person name="Pirolo M."/>
            <person name="Lugli G.A."/>
            <person name="Ventura M."/>
            <person name="Visca P."/>
        </authorList>
    </citation>
    <scope>NUCLEOTIDE SEQUENCE</scope>
    <source>
        <strain evidence="1">LMG 26462</strain>
    </source>
</reference>
<accession>A0A9X1AGV9</accession>
<dbReference type="EMBL" id="JAFLWW010000012">
    <property type="protein sequence ID" value="MBT1159612.1"/>
    <property type="molecule type" value="Genomic_DNA"/>
</dbReference>
<name>A0A9X1AGV9_9HYPH</name>
<keyword evidence="2" id="KW-1185">Reference proteome</keyword>
<protein>
    <submittedName>
        <fullName evidence="1">Uncharacterized protein</fullName>
    </submittedName>
</protein>
<dbReference type="Proteomes" id="UP001138921">
    <property type="component" value="Unassembled WGS sequence"/>
</dbReference>